<dbReference type="PROSITE" id="PS01117">
    <property type="entry name" value="HTH_MARR_1"/>
    <property type="match status" value="1"/>
</dbReference>
<dbReference type="Proteomes" id="UP000478505">
    <property type="component" value="Unassembled WGS sequence"/>
</dbReference>
<evidence type="ECO:0000259" key="4">
    <source>
        <dbReference type="PROSITE" id="PS50995"/>
    </source>
</evidence>
<dbReference type="SUPFAM" id="SSF46785">
    <property type="entry name" value="Winged helix' DNA-binding domain"/>
    <property type="match status" value="1"/>
</dbReference>
<dbReference type="AlphaFoldDB" id="A0A6B3QZC3"/>
<keyword evidence="3" id="KW-0804">Transcription</keyword>
<dbReference type="EMBL" id="JAAIKD010000002">
    <property type="protein sequence ID" value="NEV93586.1"/>
    <property type="molecule type" value="Genomic_DNA"/>
</dbReference>
<gene>
    <name evidence="5" type="ORF">G3567_05395</name>
</gene>
<protein>
    <submittedName>
        <fullName evidence="5">MarR family transcriptional regulator</fullName>
    </submittedName>
</protein>
<evidence type="ECO:0000313" key="6">
    <source>
        <dbReference type="Proteomes" id="UP000478505"/>
    </source>
</evidence>
<evidence type="ECO:0000256" key="1">
    <source>
        <dbReference type="ARBA" id="ARBA00023015"/>
    </source>
</evidence>
<organism evidence="5 6">
    <name type="scientific">Psychroflexus aurantiacus</name>
    <dbReference type="NCBI Taxonomy" id="2709310"/>
    <lineage>
        <taxon>Bacteria</taxon>
        <taxon>Pseudomonadati</taxon>
        <taxon>Bacteroidota</taxon>
        <taxon>Flavobacteriia</taxon>
        <taxon>Flavobacteriales</taxon>
        <taxon>Flavobacteriaceae</taxon>
        <taxon>Psychroflexus</taxon>
    </lineage>
</organism>
<feature type="domain" description="HTH marR-type" evidence="4">
    <location>
        <begin position="1"/>
        <end position="135"/>
    </location>
</feature>
<evidence type="ECO:0000256" key="2">
    <source>
        <dbReference type="ARBA" id="ARBA00023125"/>
    </source>
</evidence>
<dbReference type="Gene3D" id="1.10.10.10">
    <property type="entry name" value="Winged helix-like DNA-binding domain superfamily/Winged helix DNA-binding domain"/>
    <property type="match status" value="1"/>
</dbReference>
<dbReference type="InterPro" id="IPR036390">
    <property type="entry name" value="WH_DNA-bd_sf"/>
</dbReference>
<dbReference type="PROSITE" id="PS50995">
    <property type="entry name" value="HTH_MARR_2"/>
    <property type="match status" value="1"/>
</dbReference>
<dbReference type="GO" id="GO:0003677">
    <property type="term" value="F:DNA binding"/>
    <property type="evidence" value="ECO:0007669"/>
    <property type="project" value="UniProtKB-KW"/>
</dbReference>
<dbReference type="PANTHER" id="PTHR42756">
    <property type="entry name" value="TRANSCRIPTIONAL REGULATOR, MARR"/>
    <property type="match status" value="1"/>
</dbReference>
<evidence type="ECO:0000313" key="5">
    <source>
        <dbReference type="EMBL" id="NEV93586.1"/>
    </source>
</evidence>
<keyword evidence="2" id="KW-0238">DNA-binding</keyword>
<evidence type="ECO:0000256" key="3">
    <source>
        <dbReference type="ARBA" id="ARBA00023163"/>
    </source>
</evidence>
<keyword evidence="6" id="KW-1185">Reference proteome</keyword>
<comment type="caution">
    <text evidence="5">The sequence shown here is derived from an EMBL/GenBank/DDBJ whole genome shotgun (WGS) entry which is preliminary data.</text>
</comment>
<dbReference type="SMART" id="SM00347">
    <property type="entry name" value="HTH_MARR"/>
    <property type="match status" value="1"/>
</dbReference>
<sequence>MKEKTIDYVLRSTWIAVSKMYNEEANKKGSSMATGFALLSIDPEHGTPSTALGPKMGVESTSLSRTLKTMEEKGLIKRERNPEDGRSVLIHLTDFGLEMRKFSKYVVLSFDEAVKSNISKEDLDTFLRVTDEINRLISEKMIFKKEQTKIQH</sequence>
<dbReference type="RefSeq" id="WP_164004291.1">
    <property type="nucleotide sequence ID" value="NZ_JAAIKD010000002.1"/>
</dbReference>
<dbReference type="GO" id="GO:0003700">
    <property type="term" value="F:DNA-binding transcription factor activity"/>
    <property type="evidence" value="ECO:0007669"/>
    <property type="project" value="InterPro"/>
</dbReference>
<dbReference type="InterPro" id="IPR023187">
    <property type="entry name" value="Tscrpt_reg_MarR-type_CS"/>
</dbReference>
<dbReference type="PANTHER" id="PTHR42756:SF1">
    <property type="entry name" value="TRANSCRIPTIONAL REPRESSOR OF EMRAB OPERON"/>
    <property type="match status" value="1"/>
</dbReference>
<reference evidence="5 6" key="1">
    <citation type="submission" date="2020-02" db="EMBL/GenBank/DDBJ databases">
        <title>Flavobacteriaceae Psychroflexus bacterium YR1-1, complete genome.</title>
        <authorList>
            <person name="Li Y."/>
            <person name="Wu S."/>
        </authorList>
    </citation>
    <scope>NUCLEOTIDE SEQUENCE [LARGE SCALE GENOMIC DNA]</scope>
    <source>
        <strain evidence="5 6">YR1-1</strain>
    </source>
</reference>
<dbReference type="Pfam" id="PF01047">
    <property type="entry name" value="MarR"/>
    <property type="match status" value="1"/>
</dbReference>
<keyword evidence="1" id="KW-0805">Transcription regulation</keyword>
<proteinExistence type="predicted"/>
<dbReference type="InterPro" id="IPR036388">
    <property type="entry name" value="WH-like_DNA-bd_sf"/>
</dbReference>
<dbReference type="PRINTS" id="PR00598">
    <property type="entry name" value="HTHMARR"/>
</dbReference>
<dbReference type="InterPro" id="IPR000835">
    <property type="entry name" value="HTH_MarR-typ"/>
</dbReference>
<name>A0A6B3QZC3_9FLAO</name>
<accession>A0A6B3QZC3</accession>